<evidence type="ECO:0000313" key="4">
    <source>
        <dbReference type="EMBL" id="VFQ44483.1"/>
    </source>
</evidence>
<dbReference type="InterPro" id="IPR000160">
    <property type="entry name" value="GGDEF_dom"/>
</dbReference>
<dbReference type="AlphaFoldDB" id="A0A4U8YT52"/>
<dbReference type="InterPro" id="IPR003018">
    <property type="entry name" value="GAF"/>
</dbReference>
<dbReference type="NCBIfam" id="TIGR00254">
    <property type="entry name" value="GGDEF"/>
    <property type="match status" value="1"/>
</dbReference>
<dbReference type="InterPro" id="IPR029787">
    <property type="entry name" value="Nucleotide_cyclase"/>
</dbReference>
<evidence type="ECO:0000256" key="2">
    <source>
        <dbReference type="ARBA" id="ARBA00034247"/>
    </source>
</evidence>
<comment type="catalytic activity">
    <reaction evidence="2">
        <text>2 GTP = 3',3'-c-di-GMP + 2 diphosphate</text>
        <dbReference type="Rhea" id="RHEA:24898"/>
        <dbReference type="ChEBI" id="CHEBI:33019"/>
        <dbReference type="ChEBI" id="CHEBI:37565"/>
        <dbReference type="ChEBI" id="CHEBI:58805"/>
        <dbReference type="EC" id="2.7.7.65"/>
    </reaction>
</comment>
<dbReference type="EMBL" id="CAADHO010000003">
    <property type="protein sequence ID" value="VFQ44483.1"/>
    <property type="molecule type" value="Genomic_DNA"/>
</dbReference>
<dbReference type="SUPFAM" id="SSF55073">
    <property type="entry name" value="Nucleotide cyclase"/>
    <property type="match status" value="1"/>
</dbReference>
<dbReference type="Proteomes" id="UP000507962">
    <property type="component" value="Unassembled WGS sequence"/>
</dbReference>
<dbReference type="GO" id="GO:0005886">
    <property type="term" value="C:plasma membrane"/>
    <property type="evidence" value="ECO:0007669"/>
    <property type="project" value="TreeGrafter"/>
</dbReference>
<organism evidence="4 5">
    <name type="scientific">Desulfoluna butyratoxydans</name>
    <dbReference type="NCBI Taxonomy" id="231438"/>
    <lineage>
        <taxon>Bacteria</taxon>
        <taxon>Pseudomonadati</taxon>
        <taxon>Thermodesulfobacteriota</taxon>
        <taxon>Desulfobacteria</taxon>
        <taxon>Desulfobacterales</taxon>
        <taxon>Desulfolunaceae</taxon>
        <taxon>Desulfoluna</taxon>
    </lineage>
</organism>
<dbReference type="Pfam" id="PF00990">
    <property type="entry name" value="GGDEF"/>
    <property type="match status" value="1"/>
</dbReference>
<dbReference type="InterPro" id="IPR050469">
    <property type="entry name" value="Diguanylate_Cyclase"/>
</dbReference>
<evidence type="ECO:0000256" key="1">
    <source>
        <dbReference type="ARBA" id="ARBA00012528"/>
    </source>
</evidence>
<evidence type="ECO:0000259" key="3">
    <source>
        <dbReference type="PROSITE" id="PS50887"/>
    </source>
</evidence>
<sequence length="330" mass="37677">MPKSPFDQPSFFQHMPPEIPLDKWQRLVDLIAVIYKAPGAWLIQANEAGMETLLADKGPENPLKPGDAVPQDANIYCRHVITRNKALYVKNADHEDRWDDNPEYTEYGFKSYLGVPIQWPDGTVFGTLCTMDTEETDLPDEYIELMHQLKHVIDGDLSQLVTARKLHELSLKDELTQLNNRRGFMDLARKMVQLARRNDFSIAMTFFDLNGLKNINDTAGHQAGDRLIRAFARALMEATRIEDCAARMGGDEFVLLALQKSLPETDMLVNRIRRSFESILEGDPDITAPSFCFGTRTCTPSEPYTIDSLLLESDALMFEDKKRFKEENRE</sequence>
<proteinExistence type="predicted"/>
<dbReference type="Gene3D" id="3.30.70.270">
    <property type="match status" value="1"/>
</dbReference>
<dbReference type="SMART" id="SM00267">
    <property type="entry name" value="GGDEF"/>
    <property type="match status" value="1"/>
</dbReference>
<protein>
    <recommendedName>
        <fullName evidence="1">diguanylate cyclase</fullName>
        <ecNumber evidence="1">2.7.7.65</ecNumber>
    </recommendedName>
</protein>
<dbReference type="EC" id="2.7.7.65" evidence="1"/>
<evidence type="ECO:0000313" key="5">
    <source>
        <dbReference type="Proteomes" id="UP000507962"/>
    </source>
</evidence>
<feature type="domain" description="GGDEF" evidence="3">
    <location>
        <begin position="200"/>
        <end position="330"/>
    </location>
</feature>
<dbReference type="InterPro" id="IPR029016">
    <property type="entry name" value="GAF-like_dom_sf"/>
</dbReference>
<dbReference type="GO" id="GO:0043709">
    <property type="term" value="P:cell adhesion involved in single-species biofilm formation"/>
    <property type="evidence" value="ECO:0007669"/>
    <property type="project" value="TreeGrafter"/>
</dbReference>
<dbReference type="PANTHER" id="PTHR45138:SF9">
    <property type="entry name" value="DIGUANYLATE CYCLASE DGCM-RELATED"/>
    <property type="match status" value="1"/>
</dbReference>
<accession>A0A4U8YT52</accession>
<dbReference type="GO" id="GO:0052621">
    <property type="term" value="F:diguanylate cyclase activity"/>
    <property type="evidence" value="ECO:0007669"/>
    <property type="project" value="UniProtKB-EC"/>
</dbReference>
<dbReference type="GO" id="GO:1902201">
    <property type="term" value="P:negative regulation of bacterial-type flagellum-dependent cell motility"/>
    <property type="evidence" value="ECO:0007669"/>
    <property type="project" value="TreeGrafter"/>
</dbReference>
<dbReference type="Gene3D" id="3.30.450.40">
    <property type="match status" value="1"/>
</dbReference>
<dbReference type="SUPFAM" id="SSF55781">
    <property type="entry name" value="GAF domain-like"/>
    <property type="match status" value="1"/>
</dbReference>
<dbReference type="PROSITE" id="PS50887">
    <property type="entry name" value="GGDEF"/>
    <property type="match status" value="1"/>
</dbReference>
<dbReference type="PANTHER" id="PTHR45138">
    <property type="entry name" value="REGULATORY COMPONENTS OF SENSORY TRANSDUCTION SYSTEM"/>
    <property type="match status" value="1"/>
</dbReference>
<dbReference type="RefSeq" id="WP_180140033.1">
    <property type="nucleotide sequence ID" value="NZ_CAADHO010000003.1"/>
</dbReference>
<gene>
    <name evidence="4" type="ORF">MSL71_21320</name>
</gene>
<name>A0A4U8YT52_9BACT</name>
<dbReference type="CDD" id="cd01949">
    <property type="entry name" value="GGDEF"/>
    <property type="match status" value="1"/>
</dbReference>
<dbReference type="Pfam" id="PF01590">
    <property type="entry name" value="GAF"/>
    <property type="match status" value="1"/>
</dbReference>
<keyword evidence="5" id="KW-1185">Reference proteome</keyword>
<dbReference type="InterPro" id="IPR043128">
    <property type="entry name" value="Rev_trsase/Diguanyl_cyclase"/>
</dbReference>
<reference evidence="4 5" key="1">
    <citation type="submission" date="2019-03" db="EMBL/GenBank/DDBJ databases">
        <authorList>
            <person name="Nijsse B."/>
        </authorList>
    </citation>
    <scope>NUCLEOTIDE SEQUENCE [LARGE SCALE GENOMIC DNA]</scope>
    <source>
        <strain evidence="4">Desulfoluna butyratoxydans MSL71</strain>
    </source>
</reference>